<keyword evidence="2" id="KW-0997">Cell inner membrane</keyword>
<keyword evidence="7" id="KW-1185">Reference proteome</keyword>
<dbReference type="EC" id="2.4.1.-" evidence="6"/>
<dbReference type="GO" id="GO:0008417">
    <property type="term" value="F:fucosyltransferase activity"/>
    <property type="evidence" value="ECO:0007669"/>
    <property type="project" value="InterPro"/>
</dbReference>
<keyword evidence="5" id="KW-0472">Membrane</keyword>
<evidence type="ECO:0000313" key="7">
    <source>
        <dbReference type="Proteomes" id="UP000037660"/>
    </source>
</evidence>
<sequence>MKRLLHLVVDDKFVDSAVREFEAVAPGRHEWWLLDAQPPWRWLRSERVRGTARADWLRRAAEPDVAAVVLHSLPREHLLLLPQLPPGPQVVWIGWGFDYCGLAADAFPEGLLGPQTAALLARLLPREPALQPGRMRASQLSLARPFPKPSHVEQQALARIDVFSPVLDNEHAMVARHQPTLRADYLRWNYGTVEEDLSLPGQPPGPVPLGPDLLVGNSATAANNHLEAFAALRARDDLDGRRLVVPLTYGDPDGSYLDAVQRAGRQAFGAAFVPLREHLPVAQYIALLQSCGHVLMNHVRQQALGNLVISGMLGARLHLRRENPIRPWMQARGLPVGDLGRLDLAPLAPADAQRQSATLRAEFGRTAQRARTQALVERALAPRPAR</sequence>
<keyword evidence="3 6" id="KW-0328">Glycosyltransferase</keyword>
<name>A0A0K8P6R5_PISS1</name>
<gene>
    <name evidence="6" type="ORF">ISF6_4403</name>
</gene>
<keyword evidence="1" id="KW-1003">Cell membrane</keyword>
<organism evidence="6 7">
    <name type="scientific">Piscinibacter sakaiensis</name>
    <name type="common">Ideonella sakaiensis</name>
    <dbReference type="NCBI Taxonomy" id="1547922"/>
    <lineage>
        <taxon>Bacteria</taxon>
        <taxon>Pseudomonadati</taxon>
        <taxon>Pseudomonadota</taxon>
        <taxon>Betaproteobacteria</taxon>
        <taxon>Burkholderiales</taxon>
        <taxon>Sphaerotilaceae</taxon>
        <taxon>Piscinibacter</taxon>
    </lineage>
</organism>
<accession>A0A0K8P6R5</accession>
<evidence type="ECO:0000256" key="3">
    <source>
        <dbReference type="ARBA" id="ARBA00022676"/>
    </source>
</evidence>
<protein>
    <submittedName>
        <fullName evidence="6">4-alpha-L-fucosyltransferase</fullName>
        <ecNumber evidence="6">2.4.1.-</ecNumber>
    </submittedName>
</protein>
<proteinExistence type="predicted"/>
<dbReference type="AlphaFoldDB" id="A0A0K8P6R5"/>
<evidence type="ECO:0000256" key="2">
    <source>
        <dbReference type="ARBA" id="ARBA00022519"/>
    </source>
</evidence>
<comment type="caution">
    <text evidence="6">The sequence shown here is derived from an EMBL/GenBank/DDBJ whole genome shotgun (WGS) entry which is preliminary data.</text>
</comment>
<dbReference type="STRING" id="1547922.ISF6_4403"/>
<dbReference type="Pfam" id="PF07429">
    <property type="entry name" value="Glyco_transf_56"/>
    <property type="match status" value="1"/>
</dbReference>
<dbReference type="Proteomes" id="UP000037660">
    <property type="component" value="Unassembled WGS sequence"/>
</dbReference>
<dbReference type="EMBL" id="BBYR01000069">
    <property type="protein sequence ID" value="GAP38209.1"/>
    <property type="molecule type" value="Genomic_DNA"/>
</dbReference>
<evidence type="ECO:0000256" key="5">
    <source>
        <dbReference type="ARBA" id="ARBA00023136"/>
    </source>
</evidence>
<reference evidence="6 7" key="2">
    <citation type="journal article" date="2016" name="Science">
        <title>A bacterium that degrades and assimilates poly(ethylene terephthalate).</title>
        <authorList>
            <person name="Yoshida S."/>
            <person name="Hiraga K."/>
            <person name="Takehana T."/>
            <person name="Taniguchi I."/>
            <person name="Yamaji H."/>
            <person name="Maeda Y."/>
            <person name="Toyohara K."/>
            <person name="Miyamoto K."/>
            <person name="Kimura Y."/>
            <person name="Oda K."/>
        </authorList>
    </citation>
    <scope>NUCLEOTIDE SEQUENCE [LARGE SCALE GENOMIC DNA]</scope>
    <source>
        <strain evidence="7">NBRC 110686 / TISTR 2288 / 201-F6</strain>
    </source>
</reference>
<dbReference type="RefSeq" id="WP_054022081.1">
    <property type="nucleotide sequence ID" value="NZ_BBYR01000069.1"/>
</dbReference>
<dbReference type="OrthoDB" id="1083028at2"/>
<keyword evidence="4 6" id="KW-0808">Transferase</keyword>
<evidence type="ECO:0000256" key="1">
    <source>
        <dbReference type="ARBA" id="ARBA00022475"/>
    </source>
</evidence>
<dbReference type="GO" id="GO:0009246">
    <property type="term" value="P:enterobacterial common antigen biosynthetic process"/>
    <property type="evidence" value="ECO:0007669"/>
    <property type="project" value="InterPro"/>
</dbReference>
<evidence type="ECO:0000256" key="4">
    <source>
        <dbReference type="ARBA" id="ARBA00022679"/>
    </source>
</evidence>
<reference evidence="7" key="1">
    <citation type="submission" date="2015-07" db="EMBL/GenBank/DDBJ databases">
        <title>Discovery of a poly(ethylene terephthalate assimilation.</title>
        <authorList>
            <person name="Yoshida S."/>
            <person name="Hiraga K."/>
            <person name="Takehana T."/>
            <person name="Taniguchi I."/>
            <person name="Yamaji H."/>
            <person name="Maeda Y."/>
            <person name="Toyohara K."/>
            <person name="Miyamoto K."/>
            <person name="Kimura Y."/>
            <person name="Oda K."/>
        </authorList>
    </citation>
    <scope>NUCLEOTIDE SEQUENCE [LARGE SCALE GENOMIC DNA]</scope>
    <source>
        <strain evidence="7">NBRC 110686 / TISTR 2288 / 201-F6</strain>
    </source>
</reference>
<dbReference type="InterPro" id="IPR009993">
    <property type="entry name" value="WecF"/>
</dbReference>
<evidence type="ECO:0000313" key="6">
    <source>
        <dbReference type="EMBL" id="GAP38209.1"/>
    </source>
</evidence>